<gene>
    <name evidence="1" type="ORF">LTR36_004825</name>
</gene>
<dbReference type="EMBL" id="JAVFHQ010000029">
    <property type="protein sequence ID" value="KAK4543792.1"/>
    <property type="molecule type" value="Genomic_DNA"/>
</dbReference>
<reference evidence="1 2" key="1">
    <citation type="submission" date="2021-11" db="EMBL/GenBank/DDBJ databases">
        <title>Black yeast isolated from Biological Soil Crust.</title>
        <authorList>
            <person name="Kurbessoian T."/>
        </authorList>
    </citation>
    <scope>NUCLEOTIDE SEQUENCE [LARGE SCALE GENOMIC DNA]</scope>
    <source>
        <strain evidence="1 2">CCFEE 5522</strain>
    </source>
</reference>
<organism evidence="1 2">
    <name type="scientific">Oleoguttula mirabilis</name>
    <dbReference type="NCBI Taxonomy" id="1507867"/>
    <lineage>
        <taxon>Eukaryota</taxon>
        <taxon>Fungi</taxon>
        <taxon>Dikarya</taxon>
        <taxon>Ascomycota</taxon>
        <taxon>Pezizomycotina</taxon>
        <taxon>Dothideomycetes</taxon>
        <taxon>Dothideomycetidae</taxon>
        <taxon>Mycosphaerellales</taxon>
        <taxon>Teratosphaeriaceae</taxon>
        <taxon>Oleoguttula</taxon>
    </lineage>
</organism>
<protein>
    <submittedName>
        <fullName evidence="1">Uncharacterized protein</fullName>
    </submittedName>
</protein>
<evidence type="ECO:0000313" key="2">
    <source>
        <dbReference type="Proteomes" id="UP001324427"/>
    </source>
</evidence>
<evidence type="ECO:0000313" key="1">
    <source>
        <dbReference type="EMBL" id="KAK4543792.1"/>
    </source>
</evidence>
<name>A0AAV9JF83_9PEZI</name>
<accession>A0AAV9JF83</accession>
<dbReference type="Proteomes" id="UP001324427">
    <property type="component" value="Unassembled WGS sequence"/>
</dbReference>
<sequence length="415" mass="46605">MMRVLQRRCTAARLAALIPNPDSKNDYSIHDLLDLAESRMKRAIFITYEHGHCPPNQCKRHGEFQRPAVTSVRPEHMNAEYHPSSPMMPGVIEPARVEHYRAYVDALREAEKASKETLDIAADLVYFKLPPELAELVLDHYVAGNRQDLLDFEDAAEAAVYADRFIDANGESPQAELARQHLRDASTPNPMNFQHFGEVEARAEQLISTLEAAAVKKRVEYGRTADSFGAIAAANRDHLVQSLVKHGTLTINSPKFPTTGRPHDSPMPIDFAEHVLRLRHIDLIINVSGNGHSDVYPVELFKLQGNIAQLKRYFPNLETVVVEIRKTGRGRLRARMPVTDGQQYTSMAVEMLKIVEAFRLLECGGRYVCYCYRGQKRPREIVTIKGRAQEVASAVMESESPSNVARKEAAAVVEI</sequence>
<keyword evidence="2" id="KW-1185">Reference proteome</keyword>
<proteinExistence type="predicted"/>
<comment type="caution">
    <text evidence="1">The sequence shown here is derived from an EMBL/GenBank/DDBJ whole genome shotgun (WGS) entry which is preliminary data.</text>
</comment>
<dbReference type="AlphaFoldDB" id="A0AAV9JF83"/>